<proteinExistence type="predicted"/>
<dbReference type="STRING" id="1144548.SAMN05443287_102428"/>
<accession>A0A1H6UWN3</accession>
<protein>
    <submittedName>
        <fullName evidence="1">Uncharacterized protein</fullName>
    </submittedName>
</protein>
<dbReference type="Proteomes" id="UP000198707">
    <property type="component" value="Unassembled WGS sequence"/>
</dbReference>
<gene>
    <name evidence="1" type="ORF">SAMN05443287_102428</name>
</gene>
<evidence type="ECO:0000313" key="2">
    <source>
        <dbReference type="Proteomes" id="UP000198707"/>
    </source>
</evidence>
<sequence length="319" mass="32633">MAALSGVGMQPIWARRRPIGMRIRRGGRLAVVPLLLLTSAACGQQADDTGSGGSDSPERSYSADAVVFRMDYVGGFVTPAMLATRLPAISVYGDGRVITEGPVTLSYPGPALPNLQVGTISATDLQELIKAARAAGVGGPADLGTPPVADAASTRFTVLGDAGVEQLEVYALAEGAGGAPGPDADQGLTEEQRAARDKLRDFAESLTAESGPLAAAQADSQPYAPTAVAAVAEPWVANAEAGEQAEVPWPGPALPGTELSKDLGLGCVTVTGDEAQELLTTAASATSVTPWASDGKRWTVTLRPLLPDETDCGDLATNR</sequence>
<keyword evidence="2" id="KW-1185">Reference proteome</keyword>
<reference evidence="2" key="1">
    <citation type="submission" date="2016-10" db="EMBL/GenBank/DDBJ databases">
        <authorList>
            <person name="Varghese N."/>
            <person name="Submissions S."/>
        </authorList>
    </citation>
    <scope>NUCLEOTIDE SEQUENCE [LARGE SCALE GENOMIC DNA]</scope>
    <source>
        <strain evidence="2">CGMCC 4.7038</strain>
    </source>
</reference>
<evidence type="ECO:0000313" key="1">
    <source>
        <dbReference type="EMBL" id="SEI96651.1"/>
    </source>
</evidence>
<name>A0A1H6UWN3_9ACTN</name>
<dbReference type="EMBL" id="FNYV01000002">
    <property type="protein sequence ID" value="SEI96651.1"/>
    <property type="molecule type" value="Genomic_DNA"/>
</dbReference>
<organism evidence="1 2">
    <name type="scientific">Micromonospora phaseoli</name>
    <dbReference type="NCBI Taxonomy" id="1144548"/>
    <lineage>
        <taxon>Bacteria</taxon>
        <taxon>Bacillati</taxon>
        <taxon>Actinomycetota</taxon>
        <taxon>Actinomycetes</taxon>
        <taxon>Micromonosporales</taxon>
        <taxon>Micromonosporaceae</taxon>
        <taxon>Micromonospora</taxon>
    </lineage>
</organism>
<dbReference type="AlphaFoldDB" id="A0A1H6UWN3"/>